<dbReference type="SUPFAM" id="SSF53335">
    <property type="entry name" value="S-adenosyl-L-methionine-dependent methyltransferases"/>
    <property type="match status" value="1"/>
</dbReference>
<evidence type="ECO:0000259" key="7">
    <source>
        <dbReference type="Pfam" id="PF12564"/>
    </source>
</evidence>
<evidence type="ECO:0000313" key="8">
    <source>
        <dbReference type="EMBL" id="EFZ34589.1"/>
    </source>
</evidence>
<feature type="domain" description="Type III restriction/modification enzyme methylation subunit" evidence="7">
    <location>
        <begin position="41"/>
        <end position="96"/>
    </location>
</feature>
<dbReference type="AlphaFoldDB" id="E7FQV4"/>
<evidence type="ECO:0000256" key="1">
    <source>
        <dbReference type="ARBA" id="ARBA00006594"/>
    </source>
</evidence>
<dbReference type="GO" id="GO:0032259">
    <property type="term" value="P:methylation"/>
    <property type="evidence" value="ECO:0007669"/>
    <property type="project" value="UniProtKB-KW"/>
</dbReference>
<dbReference type="GO" id="GO:0009007">
    <property type="term" value="F:site-specific DNA-methyltransferase (adenine-specific) activity"/>
    <property type="evidence" value="ECO:0007669"/>
    <property type="project" value="UniProtKB-EC"/>
</dbReference>
<evidence type="ECO:0000313" key="9">
    <source>
        <dbReference type="Proteomes" id="UP000004099"/>
    </source>
</evidence>
<dbReference type="PIRSF" id="PIRSF015855">
    <property type="entry name" value="TypeIII_Mtase_mKpnI"/>
    <property type="match status" value="1"/>
</dbReference>
<reference evidence="8 9" key="1">
    <citation type="submission" date="2011-01" db="EMBL/GenBank/DDBJ databases">
        <authorList>
            <person name="Muzny D."/>
            <person name="Qin X."/>
            <person name="Buhay C."/>
            <person name="Dugan-Rocha S."/>
            <person name="Ding Y."/>
            <person name="Chen G."/>
            <person name="Hawes A."/>
            <person name="Holder M."/>
            <person name="Jhangiani S."/>
            <person name="Johnson A."/>
            <person name="Khan Z."/>
            <person name="Li Z."/>
            <person name="Liu W."/>
            <person name="Liu X."/>
            <person name="Perez L."/>
            <person name="Shen H."/>
            <person name="Wang Q."/>
            <person name="Watt J."/>
            <person name="Xi L."/>
            <person name="Xin Y."/>
            <person name="Zhou J."/>
            <person name="Deng J."/>
            <person name="Jiang H."/>
            <person name="Liu Y."/>
            <person name="Qu J."/>
            <person name="Song X.-Z."/>
            <person name="Zhang L."/>
            <person name="Villasana D."/>
            <person name="Johnson A."/>
            <person name="Liu J."/>
            <person name="Liyanage D."/>
            <person name="Lorensuhewa L."/>
            <person name="Robinson T."/>
            <person name="Song A."/>
            <person name="Song B.-B."/>
            <person name="Dinh H."/>
            <person name="Thornton R."/>
            <person name="Coyle M."/>
            <person name="Francisco L."/>
            <person name="Jackson L."/>
            <person name="Javaid M."/>
            <person name="Korchina V."/>
            <person name="Kovar C."/>
            <person name="Mata R."/>
            <person name="Mathew T."/>
            <person name="Ngo R."/>
            <person name="Nguyen L."/>
            <person name="Nguyen N."/>
            <person name="Okwuonu G."/>
            <person name="Ongeri F."/>
            <person name="Pham C."/>
            <person name="Simmons D."/>
            <person name="Wilczek-Boney K."/>
            <person name="Hale W."/>
            <person name="Jakkamsetti A."/>
            <person name="Pham P."/>
            <person name="Ruth R."/>
            <person name="San Lucas F."/>
            <person name="Warren J."/>
            <person name="Zhang J."/>
            <person name="Zhao Z."/>
            <person name="Zhou C."/>
            <person name="Zhu D."/>
            <person name="Lee S."/>
            <person name="Bess C."/>
            <person name="Blankenburg K."/>
            <person name="Forbes L."/>
            <person name="Fu Q."/>
            <person name="Gubbala S."/>
            <person name="Hirani K."/>
            <person name="Jayaseelan J.C."/>
            <person name="Lara F."/>
            <person name="Munidasa M."/>
            <person name="Palculict T."/>
            <person name="Patil S."/>
            <person name="Pu L.-L."/>
            <person name="Saada N."/>
            <person name="Tang L."/>
            <person name="Weissenberger G."/>
            <person name="Zhu Y."/>
            <person name="Hemphill L."/>
            <person name="Shang Y."/>
            <person name="Youmans B."/>
            <person name="Ayvaz T."/>
            <person name="Ross M."/>
            <person name="Santibanez J."/>
            <person name="Aqrawi P."/>
            <person name="Gross S."/>
            <person name="Joshi V."/>
            <person name="Fowler G."/>
            <person name="Nazareth L."/>
            <person name="Reid J."/>
            <person name="Worley K."/>
            <person name="Petrosino J."/>
            <person name="Highlander S."/>
            <person name="Gibbs R."/>
        </authorList>
    </citation>
    <scope>NUCLEOTIDE SEQUENCE [LARGE SCALE GENOMIC DNA]</scope>
    <source>
        <strain evidence="8 9">ATCC 25644</strain>
    </source>
</reference>
<evidence type="ECO:0000259" key="6">
    <source>
        <dbReference type="Pfam" id="PF01555"/>
    </source>
</evidence>
<dbReference type="EMBL" id="ACGS02000040">
    <property type="protein sequence ID" value="EFZ34589.1"/>
    <property type="molecule type" value="Genomic_DNA"/>
</dbReference>
<dbReference type="GO" id="GO:0009307">
    <property type="term" value="P:DNA restriction-modification system"/>
    <property type="evidence" value="ECO:0007669"/>
    <property type="project" value="UniProtKB-KW"/>
</dbReference>
<dbReference type="Pfam" id="PF12564">
    <property type="entry name" value="TypeIII_RM_meth"/>
    <property type="match status" value="1"/>
</dbReference>
<comment type="similarity">
    <text evidence="1">Belongs to the N(4)/N(6)-methyltransferase family.</text>
</comment>
<dbReference type="Gene3D" id="3.40.50.150">
    <property type="entry name" value="Vaccinia Virus protein VP39"/>
    <property type="match status" value="1"/>
</dbReference>
<accession>E7FQV4</accession>
<dbReference type="Pfam" id="PF01555">
    <property type="entry name" value="N6_N4_Mtase"/>
    <property type="match status" value="1"/>
</dbReference>
<name>E7FQV4_9LACO</name>
<protein>
    <submittedName>
        <fullName evidence="8">DNA (Cytosine-5-)-methyltransferase</fullName>
        <ecNumber evidence="8">2.1.1.72</ecNumber>
    </submittedName>
</protein>
<keyword evidence="2 8" id="KW-0489">Methyltransferase</keyword>
<organism evidence="8 9">
    <name type="scientific">Ligilactobacillus ruminis ATCC 25644</name>
    <dbReference type="NCBI Taxonomy" id="525362"/>
    <lineage>
        <taxon>Bacteria</taxon>
        <taxon>Bacillati</taxon>
        <taxon>Bacillota</taxon>
        <taxon>Bacilli</taxon>
        <taxon>Lactobacillales</taxon>
        <taxon>Lactobacillaceae</taxon>
        <taxon>Ligilactobacillus</taxon>
    </lineage>
</organism>
<dbReference type="Proteomes" id="UP000004099">
    <property type="component" value="Unassembled WGS sequence"/>
</dbReference>
<proteinExistence type="inferred from homology"/>
<dbReference type="GO" id="GO:0003677">
    <property type="term" value="F:DNA binding"/>
    <property type="evidence" value="ECO:0007669"/>
    <property type="project" value="InterPro"/>
</dbReference>
<dbReference type="InterPro" id="IPR002295">
    <property type="entry name" value="N4/N6-MTase_EcoPI_Mod-like"/>
</dbReference>
<evidence type="ECO:0000256" key="2">
    <source>
        <dbReference type="ARBA" id="ARBA00022603"/>
    </source>
</evidence>
<evidence type="ECO:0000256" key="5">
    <source>
        <dbReference type="ARBA" id="ARBA00022747"/>
    </source>
</evidence>
<dbReference type="PRINTS" id="PR00506">
    <property type="entry name" value="D21N6MTFRASE"/>
</dbReference>
<dbReference type="InterPro" id="IPR002052">
    <property type="entry name" value="DNA_methylase_N6_adenine_CS"/>
</dbReference>
<dbReference type="PROSITE" id="PS00092">
    <property type="entry name" value="N6_MTASE"/>
    <property type="match status" value="1"/>
</dbReference>
<dbReference type="InterPro" id="IPR022221">
    <property type="entry name" value="TypeIII_RM_meth"/>
</dbReference>
<keyword evidence="3 8" id="KW-0808">Transferase</keyword>
<feature type="domain" description="DNA methylase N-4/N-6" evidence="6">
    <location>
        <begin position="202"/>
        <end position="518"/>
    </location>
</feature>
<dbReference type="RefSeq" id="WP_003692205.1">
    <property type="nucleotide sequence ID" value="NZ_GL833110.1"/>
</dbReference>
<dbReference type="InterPro" id="IPR002941">
    <property type="entry name" value="DNA_methylase_N4/N6"/>
</dbReference>
<keyword evidence="5" id="KW-0680">Restriction system</keyword>
<evidence type="ECO:0000256" key="4">
    <source>
        <dbReference type="ARBA" id="ARBA00022691"/>
    </source>
</evidence>
<comment type="caution">
    <text evidence="8">The sequence shown here is derived from an EMBL/GenBank/DDBJ whole genome shotgun (WGS) entry which is preliminary data.</text>
</comment>
<dbReference type="InterPro" id="IPR029063">
    <property type="entry name" value="SAM-dependent_MTases_sf"/>
</dbReference>
<gene>
    <name evidence="8" type="primary">sthIM</name>
    <name evidence="8" type="ORF">HMPREF0542_11281</name>
</gene>
<keyword evidence="4" id="KW-0949">S-adenosyl-L-methionine</keyword>
<sequence>MAIESRIMEHVRSVLERFDNKYIENGILKKAKVIEDLDNYDRDLMSALLDDRLIHDTYTEKISDVEIFKVNQFIEMFEFKNYWEDSYTRYSNKIGLTSGGKFIDESTDVVLDFPFKDTVLKAGMSKEDVEDAGDANEQFLNEVLAKSEIDELFEPKVFKNVRKYDRSGGGEQSSLSDDDNLVIKGNNLIALHSIKRRYAGKVKMIYIDPPYNTGSDSFEYNDHFKRSTWLTFMKNRLEIARELLSKDGLIFVNIDSSRSNCKSIKGTTMEPYLHILMDNIFGESNYIGTLDWKKKKQPSFLSRIASVLDHIIVFAKDEKNIDKLSISTTTDNTKRIDNQSNPKSERLVKAGVKYMGKENDLVIKAGEYTSRSMSVTYDRDVVIKNGRTVSDVVITANWRTNQSNIDQYCNDDLLYINSSKTLRRFVTDEEASKGKTMTDLLLDSGQNQDGTNELIALFGKKVFDTPKPEKLLCHLIKAGSNKGNIVLDFFMGSATTQAVAMKMGRRFIGIEQMDYIETISVPRLQKVIEGEQGGISKDVGWQGGGSFVYAELMEKNQGYLHDLQKATNVKELMRVYDRMKENADLDFRLDLEKFEEELPKLGSVEERRRELVRILDKNQLYYNYANIDDADVRDLITDSDYQFNKSFYNDKDGE</sequence>
<dbReference type="HOGENOM" id="CLU_029607_1_0_9"/>
<dbReference type="GO" id="GO:0008170">
    <property type="term" value="F:N-methyltransferase activity"/>
    <property type="evidence" value="ECO:0007669"/>
    <property type="project" value="InterPro"/>
</dbReference>
<evidence type="ECO:0000256" key="3">
    <source>
        <dbReference type="ARBA" id="ARBA00022679"/>
    </source>
</evidence>
<dbReference type="EC" id="2.1.1.72" evidence="8"/>